<feature type="non-terminal residue" evidence="1">
    <location>
        <position position="1"/>
    </location>
</feature>
<dbReference type="EMBL" id="BARU01049142">
    <property type="protein sequence ID" value="GAH91020.1"/>
    <property type="molecule type" value="Genomic_DNA"/>
</dbReference>
<feature type="non-terminal residue" evidence="1">
    <location>
        <position position="54"/>
    </location>
</feature>
<reference evidence="1" key="1">
    <citation type="journal article" date="2014" name="Front. Microbiol.">
        <title>High frequency of phylogenetically diverse reductive dehalogenase-homologous genes in deep subseafloor sedimentary metagenomes.</title>
        <authorList>
            <person name="Kawai M."/>
            <person name="Futagami T."/>
            <person name="Toyoda A."/>
            <person name="Takaki Y."/>
            <person name="Nishi S."/>
            <person name="Hori S."/>
            <person name="Arai W."/>
            <person name="Tsubouchi T."/>
            <person name="Morono Y."/>
            <person name="Uchiyama I."/>
            <person name="Ito T."/>
            <person name="Fujiyama A."/>
            <person name="Inagaki F."/>
            <person name="Takami H."/>
        </authorList>
    </citation>
    <scope>NUCLEOTIDE SEQUENCE</scope>
    <source>
        <strain evidence="1">Expedition CK06-06</strain>
    </source>
</reference>
<gene>
    <name evidence="1" type="ORF">S03H2_72560</name>
</gene>
<protein>
    <submittedName>
        <fullName evidence="1">Uncharacterized protein</fullName>
    </submittedName>
</protein>
<comment type="caution">
    <text evidence="1">The sequence shown here is derived from an EMBL/GenBank/DDBJ whole genome shotgun (WGS) entry which is preliminary data.</text>
</comment>
<sequence>GILTLVIAATVIVCVGNNYSSPPSQSPILLWQKQWQFEDTRHYTGDTEDIFIVP</sequence>
<dbReference type="AlphaFoldDB" id="X1KBK2"/>
<organism evidence="1">
    <name type="scientific">marine sediment metagenome</name>
    <dbReference type="NCBI Taxonomy" id="412755"/>
    <lineage>
        <taxon>unclassified sequences</taxon>
        <taxon>metagenomes</taxon>
        <taxon>ecological metagenomes</taxon>
    </lineage>
</organism>
<accession>X1KBK2</accession>
<proteinExistence type="predicted"/>
<name>X1KBK2_9ZZZZ</name>
<evidence type="ECO:0000313" key="1">
    <source>
        <dbReference type="EMBL" id="GAH91020.1"/>
    </source>
</evidence>